<gene>
    <name evidence="2" type="ORF">EVAR_8932_1</name>
</gene>
<evidence type="ECO:0000256" key="1">
    <source>
        <dbReference type="SAM" id="MobiDB-lite"/>
    </source>
</evidence>
<feature type="region of interest" description="Disordered" evidence="1">
    <location>
        <begin position="154"/>
        <end position="188"/>
    </location>
</feature>
<organism evidence="2 3">
    <name type="scientific">Eumeta variegata</name>
    <name type="common">Bagworm moth</name>
    <name type="synonym">Eumeta japonica</name>
    <dbReference type="NCBI Taxonomy" id="151549"/>
    <lineage>
        <taxon>Eukaryota</taxon>
        <taxon>Metazoa</taxon>
        <taxon>Ecdysozoa</taxon>
        <taxon>Arthropoda</taxon>
        <taxon>Hexapoda</taxon>
        <taxon>Insecta</taxon>
        <taxon>Pterygota</taxon>
        <taxon>Neoptera</taxon>
        <taxon>Endopterygota</taxon>
        <taxon>Lepidoptera</taxon>
        <taxon>Glossata</taxon>
        <taxon>Ditrysia</taxon>
        <taxon>Tineoidea</taxon>
        <taxon>Psychidae</taxon>
        <taxon>Oiketicinae</taxon>
        <taxon>Eumeta</taxon>
    </lineage>
</organism>
<evidence type="ECO:0000313" key="2">
    <source>
        <dbReference type="EMBL" id="GBP19772.1"/>
    </source>
</evidence>
<feature type="compositionally biased region" description="Basic and acidic residues" evidence="1">
    <location>
        <begin position="178"/>
        <end position="188"/>
    </location>
</feature>
<dbReference type="STRING" id="151549.A0A4C1U0D4"/>
<sequence>MPPVTSIPSEDRPKSSAFTVLNSSQEDDENNIDGITVVEAKIQQKINIVKPIQRINDEAQRNHLNSADKEIVVEEMTAPIGPQTILDPKFSRALEFKLRRLKEKEILQENLRRPVRKKRNALTVSNPNISDRDKTPEKKMSLSHPRIDIIVPEDETVTTKISPNMDKSPSPGRKSRNRKEQSENEKPRFITTVKTGQFLLPPPELACLLGLETLYPPEEREKIVYSYASRPKAVATRMKRSANADKENHKPDAQNLSEQKKHTGNLFSGVRALVAGVIGMKHLVENRNNSNGCVITPYSNVMHDKRVVRGSTLAHPNAATKPYFIMLGKPGARAPPPPPPPRTDGGVQYLLNVEVLVARGRARARTRPPTAHSCDSSDSRVTHDTVPAPLAATA</sequence>
<feature type="region of interest" description="Disordered" evidence="1">
    <location>
        <begin position="117"/>
        <end position="142"/>
    </location>
</feature>
<proteinExistence type="predicted"/>
<feature type="region of interest" description="Disordered" evidence="1">
    <location>
        <begin position="361"/>
        <end position="394"/>
    </location>
</feature>
<protein>
    <submittedName>
        <fullName evidence="2">Uncharacterized protein</fullName>
    </submittedName>
</protein>
<feature type="compositionally biased region" description="Polar residues" evidence="1">
    <location>
        <begin position="158"/>
        <end position="167"/>
    </location>
</feature>
<dbReference type="AlphaFoldDB" id="A0A4C1U0D4"/>
<dbReference type="Proteomes" id="UP000299102">
    <property type="component" value="Unassembled WGS sequence"/>
</dbReference>
<dbReference type="EMBL" id="BGZK01000111">
    <property type="protein sequence ID" value="GBP19772.1"/>
    <property type="molecule type" value="Genomic_DNA"/>
</dbReference>
<reference evidence="2 3" key="1">
    <citation type="journal article" date="2019" name="Commun. Biol.">
        <title>The bagworm genome reveals a unique fibroin gene that provides high tensile strength.</title>
        <authorList>
            <person name="Kono N."/>
            <person name="Nakamura H."/>
            <person name="Ohtoshi R."/>
            <person name="Tomita M."/>
            <person name="Numata K."/>
            <person name="Arakawa K."/>
        </authorList>
    </citation>
    <scope>NUCLEOTIDE SEQUENCE [LARGE SCALE GENOMIC DNA]</scope>
</reference>
<accession>A0A4C1U0D4</accession>
<name>A0A4C1U0D4_EUMVA</name>
<feature type="region of interest" description="Disordered" evidence="1">
    <location>
        <begin position="1"/>
        <end position="28"/>
    </location>
</feature>
<feature type="compositionally biased region" description="Basic and acidic residues" evidence="1">
    <location>
        <begin position="242"/>
        <end position="252"/>
    </location>
</feature>
<feature type="compositionally biased region" description="Basic and acidic residues" evidence="1">
    <location>
        <begin position="130"/>
        <end position="140"/>
    </location>
</feature>
<feature type="region of interest" description="Disordered" evidence="1">
    <location>
        <begin position="239"/>
        <end position="262"/>
    </location>
</feature>
<dbReference type="OrthoDB" id="313308at2759"/>
<comment type="caution">
    <text evidence="2">The sequence shown here is derived from an EMBL/GenBank/DDBJ whole genome shotgun (WGS) entry which is preliminary data.</text>
</comment>
<evidence type="ECO:0000313" key="3">
    <source>
        <dbReference type="Proteomes" id="UP000299102"/>
    </source>
</evidence>
<keyword evidence="3" id="KW-1185">Reference proteome</keyword>